<keyword evidence="1" id="KW-0812">Transmembrane</keyword>
<dbReference type="InterPro" id="IPR006750">
    <property type="entry name" value="YdcZ"/>
</dbReference>
<name>A0A931HXQ0_9BACI</name>
<dbReference type="RefSeq" id="WP_197317952.1">
    <property type="nucleotide sequence ID" value="NZ_JADZSC010000003.1"/>
</dbReference>
<keyword evidence="3" id="KW-1185">Reference proteome</keyword>
<evidence type="ECO:0000313" key="3">
    <source>
        <dbReference type="Proteomes" id="UP000614490"/>
    </source>
</evidence>
<keyword evidence="1" id="KW-1133">Transmembrane helix</keyword>
<dbReference type="AlphaFoldDB" id="A0A931HXQ0"/>
<feature type="transmembrane region" description="Helical" evidence="1">
    <location>
        <begin position="126"/>
        <end position="143"/>
    </location>
</feature>
<dbReference type="EMBL" id="JADZSC010000003">
    <property type="protein sequence ID" value="MBH0231325.1"/>
    <property type="molecule type" value="Genomic_DNA"/>
</dbReference>
<gene>
    <name evidence="2" type="ORF">H0267_13940</name>
</gene>
<dbReference type="Proteomes" id="UP000614490">
    <property type="component" value="Unassembled WGS sequence"/>
</dbReference>
<keyword evidence="1" id="KW-0472">Membrane</keyword>
<protein>
    <submittedName>
        <fullName evidence="2">DMT family transporter</fullName>
    </submittedName>
</protein>
<accession>A0A931HXQ0</accession>
<dbReference type="GO" id="GO:0005886">
    <property type="term" value="C:plasma membrane"/>
    <property type="evidence" value="ECO:0007669"/>
    <property type="project" value="TreeGrafter"/>
</dbReference>
<proteinExistence type="predicted"/>
<evidence type="ECO:0000256" key="1">
    <source>
        <dbReference type="SAM" id="Phobius"/>
    </source>
</evidence>
<evidence type="ECO:0000313" key="2">
    <source>
        <dbReference type="EMBL" id="MBH0231325.1"/>
    </source>
</evidence>
<dbReference type="PANTHER" id="PTHR34821:SF3">
    <property type="entry name" value="MEMBRANE PROTEIN"/>
    <property type="match status" value="1"/>
</dbReference>
<feature type="transmembrane region" description="Helical" evidence="1">
    <location>
        <begin position="64"/>
        <end position="82"/>
    </location>
</feature>
<feature type="transmembrane region" description="Helical" evidence="1">
    <location>
        <begin position="94"/>
        <end position="114"/>
    </location>
</feature>
<sequence>MFGILLSIIAGVLISLQNVFNTRISEKGGSWATTTIVLGIGLVVSIPVFFIMDDTHLLDLGGVHPIYLLGGVFGVGIVYGLMRGMQELGPAYAVSLVMVSQLALASTINTFGLFGFEEMAFTIEKAVGLGLLISGVLVYKLGGKVKIFEKTKKNTKTTVYDV</sequence>
<organism evidence="2 3">
    <name type="scientific">Halobacillus yeomjeoni</name>
    <dbReference type="NCBI Taxonomy" id="311194"/>
    <lineage>
        <taxon>Bacteria</taxon>
        <taxon>Bacillati</taxon>
        <taxon>Bacillota</taxon>
        <taxon>Bacilli</taxon>
        <taxon>Bacillales</taxon>
        <taxon>Bacillaceae</taxon>
        <taxon>Halobacillus</taxon>
    </lineage>
</organism>
<dbReference type="Pfam" id="PF04657">
    <property type="entry name" value="DMT_YdcZ"/>
    <property type="match status" value="1"/>
</dbReference>
<reference evidence="2 3" key="1">
    <citation type="journal article" date="2005" name="Int. J. Syst. Evol. Microbiol.">
        <title>Halobacillus yeomjeoni sp. nov., isolated from a marine solar saltern in Korea.</title>
        <authorList>
            <person name="Yoon J.H."/>
            <person name="Kang S.J."/>
            <person name="Lee C.H."/>
            <person name="Oh H.W."/>
            <person name="Oh T.K."/>
        </authorList>
    </citation>
    <scope>NUCLEOTIDE SEQUENCE [LARGE SCALE GENOMIC DNA]</scope>
    <source>
        <strain evidence="2 3">KCTC 3957</strain>
    </source>
</reference>
<feature type="transmembrane region" description="Helical" evidence="1">
    <location>
        <begin position="6"/>
        <end position="24"/>
    </location>
</feature>
<dbReference type="PANTHER" id="PTHR34821">
    <property type="entry name" value="INNER MEMBRANE PROTEIN YDCZ"/>
    <property type="match status" value="1"/>
</dbReference>
<comment type="caution">
    <text evidence="2">The sequence shown here is derived from an EMBL/GenBank/DDBJ whole genome shotgun (WGS) entry which is preliminary data.</text>
</comment>
<feature type="transmembrane region" description="Helical" evidence="1">
    <location>
        <begin position="31"/>
        <end position="52"/>
    </location>
</feature>